<evidence type="ECO:0000256" key="9">
    <source>
        <dbReference type="ARBA" id="ARBA00023136"/>
    </source>
</evidence>
<dbReference type="FunFam" id="3.80.10.10:FF:000095">
    <property type="entry name" value="LRR receptor-like serine/threonine-protein kinase GSO1"/>
    <property type="match status" value="1"/>
</dbReference>
<evidence type="ECO:0000256" key="7">
    <source>
        <dbReference type="ARBA" id="ARBA00022737"/>
    </source>
</evidence>
<dbReference type="SUPFAM" id="SSF52058">
    <property type="entry name" value="L domain-like"/>
    <property type="match status" value="3"/>
</dbReference>
<keyword evidence="10" id="KW-0675">Receptor</keyword>
<dbReference type="Pfam" id="PF00560">
    <property type="entry name" value="LRR_1"/>
    <property type="match status" value="8"/>
</dbReference>
<keyword evidence="11" id="KW-0325">Glycoprotein</keyword>
<dbReference type="PROSITE" id="PS51450">
    <property type="entry name" value="LRR"/>
    <property type="match status" value="1"/>
</dbReference>
<evidence type="ECO:0000256" key="6">
    <source>
        <dbReference type="ARBA" id="ARBA00022729"/>
    </source>
</evidence>
<keyword evidence="14" id="KW-1185">Reference proteome</keyword>
<keyword evidence="3" id="KW-1003">Cell membrane</keyword>
<evidence type="ECO:0000256" key="1">
    <source>
        <dbReference type="ARBA" id="ARBA00004251"/>
    </source>
</evidence>
<evidence type="ECO:0000256" key="10">
    <source>
        <dbReference type="ARBA" id="ARBA00023170"/>
    </source>
</evidence>
<dbReference type="PRINTS" id="PR00019">
    <property type="entry name" value="LEURICHRPT"/>
</dbReference>
<evidence type="ECO:0000256" key="3">
    <source>
        <dbReference type="ARBA" id="ARBA00022475"/>
    </source>
</evidence>
<sequence length="796" mass="89400">MERNSLQQPHWSCTYALNSFTSSMIFQWVSNISSNLIELDLTFNLLESPASNYSRIAMNSLERLFLYGNRLTGGVFKYLMNICTLRELIMFKNNLTEDFPLIIHDLSFGCLRNSLQELDLSSNKITGSLPDLSMFSSLIALYIHESGIIVEGIIRLPPRLEYLDLRSNSIEGGIPKSFVSTCTLKLLDMSDNNLREEITTILNHLSGCLTLRGLSLSGNQLHGRIPEGIELPSQLIYFQVGSNFLEGGIPKSFGNTCTLSSLDISNNSLSEELPVIIHHLSGCARYSLQELYLSMNQINGTLPDLSMFSSLTRLDLSENRLNGKLTEDIRFPSQLEEMDMKANSLNGVISDSHFANMSKLQLLDLSDNSLALTFTPNWVPPFQILKLRLRSCKLGPEFPKWLNTQDSFKSLDISNAGISDIVPEWFWATLALQDGKNINISYNNLKGSIPTSMGSLVNLQALLLRSNNLTDDIPFSLTNCTELVMLDAGENRLSGLVPAWIGRKLQGLQILSLGKNHFFGNLPLELCYLKNIRLLDLSLNKLSGRIPKCFKNFTSMTQKTSLRGHQYFINTSRIYSSRSYDLNAFLMWKGVQQMFKNNGLLLIKSIDLSSNHFSHEIPTEITDLLELVSLNLSRNNLTGEIPSSIGKLVLLEFLDLSRNQLISSIPSSLVKIDRLTMLDLSHNYLSGRIPTSTQLQSFNISSYEDNLDLCGQPLENLCTNKGEPIEKIQEDEDLFLSRGFYISTAFGFFIGFTGIFGSILLNRPWRHAYFKFLNSLSDIIYVMPTDSLESGDHGAT</sequence>
<organism evidence="13 14">
    <name type="scientific">Trifolium subterraneum</name>
    <name type="common">Subterranean clover</name>
    <dbReference type="NCBI Taxonomy" id="3900"/>
    <lineage>
        <taxon>Eukaryota</taxon>
        <taxon>Viridiplantae</taxon>
        <taxon>Streptophyta</taxon>
        <taxon>Embryophyta</taxon>
        <taxon>Tracheophyta</taxon>
        <taxon>Spermatophyta</taxon>
        <taxon>Magnoliopsida</taxon>
        <taxon>eudicotyledons</taxon>
        <taxon>Gunneridae</taxon>
        <taxon>Pentapetalae</taxon>
        <taxon>rosids</taxon>
        <taxon>fabids</taxon>
        <taxon>Fabales</taxon>
        <taxon>Fabaceae</taxon>
        <taxon>Papilionoideae</taxon>
        <taxon>50 kb inversion clade</taxon>
        <taxon>NPAAA clade</taxon>
        <taxon>Hologalegina</taxon>
        <taxon>IRL clade</taxon>
        <taxon>Trifolieae</taxon>
        <taxon>Trifolium</taxon>
    </lineage>
</organism>
<dbReference type="FunFam" id="3.80.10.10:FF:000111">
    <property type="entry name" value="LRR receptor-like serine/threonine-protein kinase ERECTA"/>
    <property type="match status" value="1"/>
</dbReference>
<protein>
    <recommendedName>
        <fullName evidence="15">Leucine-rich repeat-containing N-terminal plant-type domain-containing protein</fullName>
    </recommendedName>
</protein>
<proteinExistence type="inferred from homology"/>
<dbReference type="InterPro" id="IPR001611">
    <property type="entry name" value="Leu-rich_rpt"/>
</dbReference>
<evidence type="ECO:0000256" key="8">
    <source>
        <dbReference type="ARBA" id="ARBA00022989"/>
    </source>
</evidence>
<accession>A0A2Z6M1I8</accession>
<keyword evidence="4" id="KW-0433">Leucine-rich repeat</keyword>
<dbReference type="Pfam" id="PF13855">
    <property type="entry name" value="LRR_8"/>
    <property type="match status" value="1"/>
</dbReference>
<keyword evidence="9 12" id="KW-0472">Membrane</keyword>
<dbReference type="PANTHER" id="PTHR48063:SF98">
    <property type="entry name" value="LRR RECEPTOR-LIKE SERINE_THREONINE-PROTEIN KINASE FLS2"/>
    <property type="match status" value="1"/>
</dbReference>
<dbReference type="FunFam" id="3.80.10.10:FF:000383">
    <property type="entry name" value="Leucine-rich repeat receptor protein kinase EMS1"/>
    <property type="match status" value="1"/>
</dbReference>
<keyword evidence="7" id="KW-0677">Repeat</keyword>
<dbReference type="AlphaFoldDB" id="A0A2Z6M1I8"/>
<keyword evidence="6" id="KW-0732">Signal</keyword>
<dbReference type="InterPro" id="IPR032675">
    <property type="entry name" value="LRR_dom_sf"/>
</dbReference>
<evidence type="ECO:0000313" key="13">
    <source>
        <dbReference type="EMBL" id="GAU25991.1"/>
    </source>
</evidence>
<dbReference type="Proteomes" id="UP000242715">
    <property type="component" value="Unassembled WGS sequence"/>
</dbReference>
<comment type="similarity">
    <text evidence="2">Belongs to the RLP family.</text>
</comment>
<comment type="subcellular location">
    <subcellularLocation>
        <location evidence="1">Cell membrane</location>
        <topology evidence="1">Single-pass type I membrane protein</topology>
    </subcellularLocation>
</comment>
<name>A0A2Z6M1I8_TRISU</name>
<dbReference type="GO" id="GO:0005886">
    <property type="term" value="C:plasma membrane"/>
    <property type="evidence" value="ECO:0007669"/>
    <property type="project" value="UniProtKB-SubCell"/>
</dbReference>
<keyword evidence="8 12" id="KW-1133">Transmembrane helix</keyword>
<evidence type="ECO:0000256" key="11">
    <source>
        <dbReference type="ARBA" id="ARBA00023180"/>
    </source>
</evidence>
<dbReference type="InterPro" id="IPR046956">
    <property type="entry name" value="RLP23-like"/>
</dbReference>
<gene>
    <name evidence="13" type="ORF">TSUD_166730</name>
</gene>
<reference evidence="14" key="1">
    <citation type="journal article" date="2017" name="Front. Plant Sci.">
        <title>Climate Clever Clovers: New Paradigm to Reduce the Environmental Footprint of Ruminants by Breeding Low Methanogenic Forages Utilizing Haplotype Variation.</title>
        <authorList>
            <person name="Kaur P."/>
            <person name="Appels R."/>
            <person name="Bayer P.E."/>
            <person name="Keeble-Gagnere G."/>
            <person name="Wang J."/>
            <person name="Hirakawa H."/>
            <person name="Shirasawa K."/>
            <person name="Vercoe P."/>
            <person name="Stefanova K."/>
            <person name="Durmic Z."/>
            <person name="Nichols P."/>
            <person name="Revell C."/>
            <person name="Isobe S.N."/>
            <person name="Edwards D."/>
            <person name="Erskine W."/>
        </authorList>
    </citation>
    <scope>NUCLEOTIDE SEQUENCE [LARGE SCALE GENOMIC DNA]</scope>
    <source>
        <strain evidence="14">cv. Daliak</strain>
    </source>
</reference>
<dbReference type="PANTHER" id="PTHR48063">
    <property type="entry name" value="LRR RECEPTOR-LIKE KINASE"/>
    <property type="match status" value="1"/>
</dbReference>
<evidence type="ECO:0008006" key="15">
    <source>
        <dbReference type="Google" id="ProtNLM"/>
    </source>
</evidence>
<evidence type="ECO:0000256" key="4">
    <source>
        <dbReference type="ARBA" id="ARBA00022614"/>
    </source>
</evidence>
<dbReference type="Gene3D" id="3.80.10.10">
    <property type="entry name" value="Ribonuclease Inhibitor"/>
    <property type="match status" value="3"/>
</dbReference>
<evidence type="ECO:0000313" key="14">
    <source>
        <dbReference type="Proteomes" id="UP000242715"/>
    </source>
</evidence>
<evidence type="ECO:0000256" key="2">
    <source>
        <dbReference type="ARBA" id="ARBA00009592"/>
    </source>
</evidence>
<evidence type="ECO:0000256" key="5">
    <source>
        <dbReference type="ARBA" id="ARBA00022692"/>
    </source>
</evidence>
<dbReference type="EMBL" id="DF973327">
    <property type="protein sequence ID" value="GAU25991.1"/>
    <property type="molecule type" value="Genomic_DNA"/>
</dbReference>
<keyword evidence="5 12" id="KW-0812">Transmembrane</keyword>
<dbReference type="OrthoDB" id="1432377at2759"/>
<feature type="transmembrane region" description="Helical" evidence="12">
    <location>
        <begin position="740"/>
        <end position="761"/>
    </location>
</feature>
<evidence type="ECO:0000256" key="12">
    <source>
        <dbReference type="SAM" id="Phobius"/>
    </source>
</evidence>